<sequence>MKEAYIRFMAPVISQTTDKLLQVVDKKIKEKYERIHLMISSPGGSVFHGLSLYNFLKGAPVDVHTYNFGSVDSIGVVIFCAGSKRFSVPHARFLIHGVRFNVGGNASFDEKQIEEHLKSLKIDQQNIARVIADTTQKPVHKVEEDMNNRTTLNPNEAKDYGLVHEIKSSLFPIDADLSVIGEIIGQGQQGPFQITIPTVQAFTRSEDLDYGTF</sequence>
<dbReference type="Proteomes" id="UP000177025">
    <property type="component" value="Unassembled WGS sequence"/>
</dbReference>
<dbReference type="PANTHER" id="PTHR10381">
    <property type="entry name" value="ATP-DEPENDENT CLP PROTEASE PROTEOLYTIC SUBUNIT"/>
    <property type="match status" value="1"/>
</dbReference>
<dbReference type="GO" id="GO:0009368">
    <property type="term" value="C:endopeptidase Clp complex"/>
    <property type="evidence" value="ECO:0007669"/>
    <property type="project" value="TreeGrafter"/>
</dbReference>
<proteinExistence type="inferred from homology"/>
<reference evidence="3 4" key="1">
    <citation type="journal article" date="2016" name="Nat. Commun.">
        <title>Thousands of microbial genomes shed light on interconnected biogeochemical processes in an aquifer system.</title>
        <authorList>
            <person name="Anantharaman K."/>
            <person name="Brown C.T."/>
            <person name="Hug L.A."/>
            <person name="Sharon I."/>
            <person name="Castelle C.J."/>
            <person name="Probst A.J."/>
            <person name="Thomas B.C."/>
            <person name="Singh A."/>
            <person name="Wilkins M.J."/>
            <person name="Karaoz U."/>
            <person name="Brodie E.L."/>
            <person name="Williams K.H."/>
            <person name="Hubbard S.S."/>
            <person name="Banfield J.F."/>
        </authorList>
    </citation>
    <scope>NUCLEOTIDE SEQUENCE [LARGE SCALE GENOMIC DNA]</scope>
</reference>
<name>A0A1F4UCM3_UNCW3</name>
<dbReference type="AlphaFoldDB" id="A0A1F4UCM3"/>
<dbReference type="InterPro" id="IPR029045">
    <property type="entry name" value="ClpP/crotonase-like_dom_sf"/>
</dbReference>
<dbReference type="GO" id="GO:0004176">
    <property type="term" value="F:ATP-dependent peptidase activity"/>
    <property type="evidence" value="ECO:0007669"/>
    <property type="project" value="InterPro"/>
</dbReference>
<dbReference type="InterPro" id="IPR001907">
    <property type="entry name" value="ClpP"/>
</dbReference>
<protein>
    <recommendedName>
        <fullName evidence="2">ATP-dependent Clp protease proteolytic subunit</fullName>
    </recommendedName>
</protein>
<evidence type="ECO:0000256" key="1">
    <source>
        <dbReference type="ARBA" id="ARBA00007039"/>
    </source>
</evidence>
<dbReference type="InterPro" id="IPR023562">
    <property type="entry name" value="ClpP/TepA"/>
</dbReference>
<dbReference type="Pfam" id="PF00574">
    <property type="entry name" value="CLP_protease"/>
    <property type="match status" value="1"/>
</dbReference>
<dbReference type="CDD" id="cd07017">
    <property type="entry name" value="S14_ClpP_2"/>
    <property type="match status" value="1"/>
</dbReference>
<dbReference type="GO" id="GO:0006515">
    <property type="term" value="P:protein quality control for misfolded or incompletely synthesized proteins"/>
    <property type="evidence" value="ECO:0007669"/>
    <property type="project" value="TreeGrafter"/>
</dbReference>
<evidence type="ECO:0000313" key="3">
    <source>
        <dbReference type="EMBL" id="OGC42003.1"/>
    </source>
</evidence>
<evidence type="ECO:0000256" key="2">
    <source>
        <dbReference type="RuleBase" id="RU003567"/>
    </source>
</evidence>
<dbReference type="PANTHER" id="PTHR10381:SF11">
    <property type="entry name" value="ATP-DEPENDENT CLP PROTEASE PROTEOLYTIC SUBUNIT, MITOCHONDRIAL"/>
    <property type="match status" value="1"/>
</dbReference>
<gene>
    <name evidence="3" type="ORF">A2Y85_07025</name>
</gene>
<dbReference type="SUPFAM" id="SSF52096">
    <property type="entry name" value="ClpP/crotonase"/>
    <property type="match status" value="1"/>
</dbReference>
<dbReference type="PRINTS" id="PR00127">
    <property type="entry name" value="CLPPROTEASEP"/>
</dbReference>
<evidence type="ECO:0000313" key="4">
    <source>
        <dbReference type="Proteomes" id="UP000177025"/>
    </source>
</evidence>
<comment type="caution">
    <text evidence="3">The sequence shown here is derived from an EMBL/GenBank/DDBJ whole genome shotgun (WGS) entry which is preliminary data.</text>
</comment>
<dbReference type="Gene3D" id="3.90.226.10">
    <property type="entry name" value="2-enoyl-CoA Hydratase, Chain A, domain 1"/>
    <property type="match status" value="1"/>
</dbReference>
<organism evidence="3 4">
    <name type="scientific">candidate division WOR-3 bacterium RBG_13_43_14</name>
    <dbReference type="NCBI Taxonomy" id="1802590"/>
    <lineage>
        <taxon>Bacteria</taxon>
        <taxon>Bacteria division WOR-3</taxon>
    </lineage>
</organism>
<dbReference type="EMBL" id="MEUM01000087">
    <property type="protein sequence ID" value="OGC42003.1"/>
    <property type="molecule type" value="Genomic_DNA"/>
</dbReference>
<comment type="similarity">
    <text evidence="1 2">Belongs to the peptidase S14 family.</text>
</comment>
<dbReference type="GO" id="GO:0051117">
    <property type="term" value="F:ATPase binding"/>
    <property type="evidence" value="ECO:0007669"/>
    <property type="project" value="TreeGrafter"/>
</dbReference>
<dbReference type="GO" id="GO:0004252">
    <property type="term" value="F:serine-type endopeptidase activity"/>
    <property type="evidence" value="ECO:0007669"/>
    <property type="project" value="InterPro"/>
</dbReference>
<accession>A0A1F4UCM3</accession>